<evidence type="ECO:0000256" key="8">
    <source>
        <dbReference type="SAM" id="Phobius"/>
    </source>
</evidence>
<feature type="transmembrane region" description="Helical" evidence="8">
    <location>
        <begin position="306"/>
        <end position="323"/>
    </location>
</feature>
<feature type="transmembrane region" description="Helical" evidence="8">
    <location>
        <begin position="335"/>
        <end position="360"/>
    </location>
</feature>
<dbReference type="InterPro" id="IPR039309">
    <property type="entry name" value="BT1"/>
</dbReference>
<dbReference type="PANTHER" id="PTHR31585">
    <property type="entry name" value="FOLATE-BIOPTERIN TRANSPORTER 1, CHLOROPLASTIC"/>
    <property type="match status" value="1"/>
</dbReference>
<dbReference type="Proteomes" id="UP000794436">
    <property type="component" value="Unassembled WGS sequence"/>
</dbReference>
<feature type="transmembrane region" description="Helical" evidence="8">
    <location>
        <begin position="453"/>
        <end position="477"/>
    </location>
</feature>
<sequence length="638" mass="71397">MTDRGKKSWSFISEESFSGRSDNPLNLVDFETLDNNLDHDPDQMDLAADMLRFQERMQQQPTLPKPAVTTREPRSASTPNTRRKMTVTFKDDRDSIPVVVRRSSAPSPSIQLLEEPLYRTRQRSNTPQNFFNHALYSSLRTGDTVEPFSKDYLGLIFTGAASGFMVPFLAECFHPLLSVYLNFNGDQVHATERFLVLPGVISFFIGMLSDFYPLWHLHRKAYIVGGWVFAYLNLMALVVITMIDDGTDLRGNNVRTFYGGIVYVLLMMGTSLGVTIASVTTTAFLVELSQREAIHERGTVMMKYLITRRVAMVASAVVTVASMDFDEATGRTRSVISMKVMVLMMAFVSLVPIPAVLFWLTEEKREIKVDSVDRSSLSHQLWNILQQQAVWRIILFICATFFLVYFQFDNATLAVKFWANATPDAVREGEIPKEAIALAVLIFYRLYLLNYSWVRLNIVALVLFVVTSLVSGLPVVFNGARSPWYYVPVESMDGVFEGVLTIISTLPLIEIAETGIEGATTGLVASYDVLIRSVVATFSDAIGKSSTSLVHDFSPEMLQMDKSGTRWQVAGFILGNAAINLLAILPILYLLPHQKLDAQQMRTYGGYNQSAGIAIATLFVLLVIYAATMNILALVHKY</sequence>
<dbReference type="PANTHER" id="PTHR31585:SF5">
    <property type="entry name" value="RNA-BINDING S4 DOMAIN-CONTAINING PROTEIN"/>
    <property type="match status" value="1"/>
</dbReference>
<feature type="region of interest" description="Disordered" evidence="7">
    <location>
        <begin position="58"/>
        <end position="82"/>
    </location>
</feature>
<feature type="transmembrane region" description="Helical" evidence="8">
    <location>
        <begin position="389"/>
        <end position="408"/>
    </location>
</feature>
<feature type="transmembrane region" description="Helical" evidence="8">
    <location>
        <begin position="569"/>
        <end position="591"/>
    </location>
</feature>
<evidence type="ECO:0000313" key="9">
    <source>
        <dbReference type="EMBL" id="TMW55027.1"/>
    </source>
</evidence>
<keyword evidence="6 8" id="KW-0472">Membrane</keyword>
<keyword evidence="5 8" id="KW-1133">Transmembrane helix</keyword>
<comment type="subcellular location">
    <subcellularLocation>
        <location evidence="1">Membrane</location>
        <topology evidence="1">Multi-pass membrane protein</topology>
    </subcellularLocation>
</comment>
<feature type="transmembrane region" description="Helical" evidence="8">
    <location>
        <begin position="263"/>
        <end position="286"/>
    </location>
</feature>
<keyword evidence="3" id="KW-0813">Transport</keyword>
<evidence type="ECO:0008006" key="11">
    <source>
        <dbReference type="Google" id="ProtNLM"/>
    </source>
</evidence>
<protein>
    <recommendedName>
        <fullName evidence="11">Transmembrane protein</fullName>
    </recommendedName>
</protein>
<reference evidence="9" key="1">
    <citation type="submission" date="2019-03" db="EMBL/GenBank/DDBJ databases">
        <title>Long read genome sequence of the mycoparasitic Pythium oligandrum ATCC 38472 isolated from sugarbeet rhizosphere.</title>
        <authorList>
            <person name="Gaulin E."/>
        </authorList>
    </citation>
    <scope>NUCLEOTIDE SEQUENCE</scope>
    <source>
        <strain evidence="9">ATCC 38472_TT</strain>
    </source>
</reference>
<dbReference type="OrthoDB" id="158256at2759"/>
<evidence type="ECO:0000256" key="5">
    <source>
        <dbReference type="ARBA" id="ARBA00022989"/>
    </source>
</evidence>
<organism evidence="9 10">
    <name type="scientific">Pythium oligandrum</name>
    <name type="common">Mycoparasitic fungus</name>
    <dbReference type="NCBI Taxonomy" id="41045"/>
    <lineage>
        <taxon>Eukaryota</taxon>
        <taxon>Sar</taxon>
        <taxon>Stramenopiles</taxon>
        <taxon>Oomycota</taxon>
        <taxon>Peronosporomycetes</taxon>
        <taxon>Pythiales</taxon>
        <taxon>Pythiaceae</taxon>
        <taxon>Pythium</taxon>
    </lineage>
</organism>
<evidence type="ECO:0000313" key="10">
    <source>
        <dbReference type="Proteomes" id="UP000794436"/>
    </source>
</evidence>
<evidence type="ECO:0000256" key="4">
    <source>
        <dbReference type="ARBA" id="ARBA00022692"/>
    </source>
</evidence>
<dbReference type="InterPro" id="IPR036259">
    <property type="entry name" value="MFS_trans_sf"/>
</dbReference>
<feature type="transmembrane region" description="Helical" evidence="8">
    <location>
        <begin position="152"/>
        <end position="170"/>
    </location>
</feature>
<dbReference type="AlphaFoldDB" id="A0A8K1C233"/>
<name>A0A8K1C233_PYTOL</name>
<dbReference type="GO" id="GO:0016020">
    <property type="term" value="C:membrane"/>
    <property type="evidence" value="ECO:0007669"/>
    <property type="project" value="UniProtKB-SubCell"/>
</dbReference>
<comment type="caution">
    <text evidence="9">The sequence shown here is derived from an EMBL/GenBank/DDBJ whole genome shotgun (WGS) entry which is preliminary data.</text>
</comment>
<evidence type="ECO:0000256" key="1">
    <source>
        <dbReference type="ARBA" id="ARBA00004141"/>
    </source>
</evidence>
<dbReference type="EMBL" id="SPLM01000149">
    <property type="protein sequence ID" value="TMW55027.1"/>
    <property type="molecule type" value="Genomic_DNA"/>
</dbReference>
<keyword evidence="4 8" id="KW-0812">Transmembrane</keyword>
<evidence type="ECO:0000256" key="7">
    <source>
        <dbReference type="SAM" id="MobiDB-lite"/>
    </source>
</evidence>
<feature type="transmembrane region" description="Helical" evidence="8">
    <location>
        <begin position="221"/>
        <end position="243"/>
    </location>
</feature>
<accession>A0A8K1C233</accession>
<keyword evidence="10" id="KW-1185">Reference proteome</keyword>
<feature type="transmembrane region" description="Helical" evidence="8">
    <location>
        <begin position="611"/>
        <end position="635"/>
    </location>
</feature>
<evidence type="ECO:0000256" key="6">
    <source>
        <dbReference type="ARBA" id="ARBA00023136"/>
    </source>
</evidence>
<gene>
    <name evidence="9" type="ORF">Poli38472_013789</name>
</gene>
<feature type="transmembrane region" description="Helical" evidence="8">
    <location>
        <begin position="190"/>
        <end position="209"/>
    </location>
</feature>
<comment type="similarity">
    <text evidence="2">Belongs to the major facilitator superfamily. Folate-biopterin transporter (TC 2.A.71) family.</text>
</comment>
<dbReference type="SUPFAM" id="SSF103473">
    <property type="entry name" value="MFS general substrate transporter"/>
    <property type="match status" value="1"/>
</dbReference>
<evidence type="ECO:0000256" key="3">
    <source>
        <dbReference type="ARBA" id="ARBA00022448"/>
    </source>
</evidence>
<proteinExistence type="inferred from homology"/>
<evidence type="ECO:0000256" key="2">
    <source>
        <dbReference type="ARBA" id="ARBA00007015"/>
    </source>
</evidence>